<feature type="domain" description="Trichome birefringence-like C-terminal" evidence="11">
    <location>
        <begin position="223"/>
        <end position="527"/>
    </location>
</feature>
<evidence type="ECO:0000256" key="3">
    <source>
        <dbReference type="ARBA" id="ARBA00022679"/>
    </source>
</evidence>
<keyword evidence="8 10" id="KW-0472">Membrane</keyword>
<dbReference type="Pfam" id="PF14416">
    <property type="entry name" value="PMR5N"/>
    <property type="match status" value="1"/>
</dbReference>
<dbReference type="OrthoDB" id="1932925at2759"/>
<feature type="transmembrane region" description="Helical" evidence="10">
    <location>
        <begin position="26"/>
        <end position="45"/>
    </location>
</feature>
<dbReference type="PANTHER" id="PTHR32285">
    <property type="entry name" value="PROTEIN TRICHOME BIREFRINGENCE-LIKE 9-RELATED"/>
    <property type="match status" value="1"/>
</dbReference>
<dbReference type="InterPro" id="IPR026057">
    <property type="entry name" value="TBL_C"/>
</dbReference>
<dbReference type="InterPro" id="IPR025846">
    <property type="entry name" value="TBL_N"/>
</dbReference>
<protein>
    <recommendedName>
        <fullName evidence="15">Trichome birefringence-like N-terminal domain-containing protein</fullName>
    </recommendedName>
</protein>
<feature type="compositionally biased region" description="Low complexity" evidence="9">
    <location>
        <begin position="54"/>
        <end position="68"/>
    </location>
</feature>
<comment type="caution">
    <text evidence="13">The sequence shown here is derived from an EMBL/GenBank/DDBJ whole genome shotgun (WGS) entry which is preliminary data.</text>
</comment>
<comment type="similarity">
    <text evidence="2">Belongs to the PC-esterase family. TBL subfamily.</text>
</comment>
<feature type="region of interest" description="Disordered" evidence="9">
    <location>
        <begin position="54"/>
        <end position="73"/>
    </location>
</feature>
<keyword evidence="4 10" id="KW-0812">Transmembrane</keyword>
<evidence type="ECO:0000256" key="8">
    <source>
        <dbReference type="ARBA" id="ARBA00023136"/>
    </source>
</evidence>
<gene>
    <name evidence="13" type="ORF">NCGR_LOCUS15040</name>
</gene>
<name>A0A811NB85_9POAL</name>
<keyword evidence="3" id="KW-0808">Transferase</keyword>
<evidence type="ECO:0000313" key="13">
    <source>
        <dbReference type="EMBL" id="CAD6222316.1"/>
    </source>
</evidence>
<dbReference type="AlphaFoldDB" id="A0A811NB85"/>
<dbReference type="GO" id="GO:1990538">
    <property type="term" value="F:xylan O-acetyltransferase activity"/>
    <property type="evidence" value="ECO:0007669"/>
    <property type="project" value="UniProtKB-ARBA"/>
</dbReference>
<dbReference type="Pfam" id="PF13839">
    <property type="entry name" value="PC-Esterase"/>
    <property type="match status" value="1"/>
</dbReference>
<evidence type="ECO:0000256" key="4">
    <source>
        <dbReference type="ARBA" id="ARBA00022692"/>
    </source>
</evidence>
<evidence type="ECO:0000259" key="12">
    <source>
        <dbReference type="Pfam" id="PF14416"/>
    </source>
</evidence>
<evidence type="ECO:0000256" key="2">
    <source>
        <dbReference type="ARBA" id="ARBA00007727"/>
    </source>
</evidence>
<keyword evidence="6 10" id="KW-1133">Transmembrane helix</keyword>
<evidence type="ECO:0008006" key="15">
    <source>
        <dbReference type="Google" id="ProtNLM"/>
    </source>
</evidence>
<dbReference type="Proteomes" id="UP000604825">
    <property type="component" value="Unassembled WGS sequence"/>
</dbReference>
<feature type="domain" description="Trichome birefringence-like N-terminal" evidence="12">
    <location>
        <begin position="167"/>
        <end position="222"/>
    </location>
</feature>
<proteinExistence type="inferred from homology"/>
<sequence length="543" mass="62010">MQHRRKPASAAVPPAAKQPTARRPTARLSLAGLVVSVFLVAIFLYNEDVMKAASGSSASSSATTTAAAEVDVSGRARSPDLRVLQEAAHQDVEADALHARREAEEQEDRDRKEAQHKQQQQPLTLPVGVGVVAEEQLVENTKRQEEQQTQKQPPPPQAVADAAAISGCDLYRGRWTFDAAGEQAPLYRESECEFLTEQVTCMRNGRRDDSYQKWRWQPDGCDLPRYDARLLLERLRNKRLMFVGDSLNRNQWESMVCLVQSVVPWGHKTLQKFVNNGSLNVFTAHDYNATVEFYWAPFLVESNSDDPQVHSVMDRVIAWRAIAKHAKNWKGVDYLVFNSYIWWLNTFEMKVMKRTSRRGHQQQQQEKERWSKYALVDRPVAYREVLKTWAKWVDRHIDPNRTRVFFMGMSPNHITPWAWGNNGGIKCAMETQPISNNRTGWLDIGTDWRLHGVARGVLARYLRRVPVQFVDITGLSELRKDAHTSVHTLRQGKLLTPEQQADPKTYADCIHWCLPGLPDTWNHFLYAHIISPSPPSSSSSQDH</sequence>
<feature type="region of interest" description="Disordered" evidence="9">
    <location>
        <begin position="140"/>
        <end position="160"/>
    </location>
</feature>
<dbReference type="PANTHER" id="PTHR32285:SF327">
    <property type="entry name" value="XYLAN O-ACETYLTRANSFERASE 7"/>
    <property type="match status" value="1"/>
</dbReference>
<evidence type="ECO:0000256" key="9">
    <source>
        <dbReference type="SAM" id="MobiDB-lite"/>
    </source>
</evidence>
<dbReference type="EMBL" id="CAJGYO010000004">
    <property type="protein sequence ID" value="CAD6222316.1"/>
    <property type="molecule type" value="Genomic_DNA"/>
</dbReference>
<keyword evidence="14" id="KW-1185">Reference proteome</keyword>
<organism evidence="13 14">
    <name type="scientific">Miscanthus lutarioriparius</name>
    <dbReference type="NCBI Taxonomy" id="422564"/>
    <lineage>
        <taxon>Eukaryota</taxon>
        <taxon>Viridiplantae</taxon>
        <taxon>Streptophyta</taxon>
        <taxon>Embryophyta</taxon>
        <taxon>Tracheophyta</taxon>
        <taxon>Spermatophyta</taxon>
        <taxon>Magnoliopsida</taxon>
        <taxon>Liliopsida</taxon>
        <taxon>Poales</taxon>
        <taxon>Poaceae</taxon>
        <taxon>PACMAD clade</taxon>
        <taxon>Panicoideae</taxon>
        <taxon>Andropogonodae</taxon>
        <taxon>Andropogoneae</taxon>
        <taxon>Saccharinae</taxon>
        <taxon>Miscanthus</taxon>
    </lineage>
</organism>
<dbReference type="InterPro" id="IPR029962">
    <property type="entry name" value="TBL"/>
</dbReference>
<feature type="region of interest" description="Disordered" evidence="9">
    <location>
        <begin position="1"/>
        <end position="23"/>
    </location>
</feature>
<feature type="region of interest" description="Disordered" evidence="9">
    <location>
        <begin position="99"/>
        <end position="126"/>
    </location>
</feature>
<accession>A0A811NB85</accession>
<dbReference type="GO" id="GO:0000139">
    <property type="term" value="C:Golgi membrane"/>
    <property type="evidence" value="ECO:0007669"/>
    <property type="project" value="UniProtKB-SubCell"/>
</dbReference>
<evidence type="ECO:0000256" key="6">
    <source>
        <dbReference type="ARBA" id="ARBA00022989"/>
    </source>
</evidence>
<feature type="compositionally biased region" description="Basic and acidic residues" evidence="9">
    <location>
        <begin position="99"/>
        <end position="116"/>
    </location>
</feature>
<evidence type="ECO:0000256" key="7">
    <source>
        <dbReference type="ARBA" id="ARBA00023034"/>
    </source>
</evidence>
<keyword evidence="5" id="KW-0735">Signal-anchor</keyword>
<evidence type="ECO:0000256" key="1">
    <source>
        <dbReference type="ARBA" id="ARBA00004323"/>
    </source>
</evidence>
<evidence type="ECO:0000259" key="11">
    <source>
        <dbReference type="Pfam" id="PF13839"/>
    </source>
</evidence>
<comment type="subcellular location">
    <subcellularLocation>
        <location evidence="1">Golgi apparatus membrane</location>
        <topology evidence="1">Single-pass type II membrane protein</topology>
    </subcellularLocation>
</comment>
<reference evidence="13" key="1">
    <citation type="submission" date="2020-10" db="EMBL/GenBank/DDBJ databases">
        <authorList>
            <person name="Han B."/>
            <person name="Lu T."/>
            <person name="Zhao Q."/>
            <person name="Huang X."/>
            <person name="Zhao Y."/>
        </authorList>
    </citation>
    <scope>NUCLEOTIDE SEQUENCE</scope>
</reference>
<evidence type="ECO:0000313" key="14">
    <source>
        <dbReference type="Proteomes" id="UP000604825"/>
    </source>
</evidence>
<evidence type="ECO:0000256" key="5">
    <source>
        <dbReference type="ARBA" id="ARBA00022968"/>
    </source>
</evidence>
<evidence type="ECO:0000256" key="10">
    <source>
        <dbReference type="SAM" id="Phobius"/>
    </source>
</evidence>
<keyword evidence="7" id="KW-0333">Golgi apparatus</keyword>